<keyword evidence="6 9" id="KW-0224">Dipeptidase</keyword>
<proteinExistence type="inferred from homology"/>
<protein>
    <recommendedName>
        <fullName evidence="9 10">D-alanyl-D-alanine dipeptidase</fullName>
        <shortName evidence="9 10">D-Ala-D-Ala dipeptidase</shortName>
        <ecNumber evidence="9 10">3.4.13.22</ecNumber>
    </recommendedName>
</protein>
<dbReference type="GO" id="GO:0160237">
    <property type="term" value="F:D-Ala-D-Ala dipeptidase activity"/>
    <property type="evidence" value="ECO:0007669"/>
    <property type="project" value="UniProtKB-EC"/>
</dbReference>
<dbReference type="EMBL" id="AYER01000003">
    <property type="protein sequence ID" value="ESK40563.1"/>
    <property type="molecule type" value="Genomic_DNA"/>
</dbReference>
<comment type="caution">
    <text evidence="11">The sequence shown here is derived from an EMBL/GenBank/DDBJ whole genome shotgun (WGS) entry which is preliminary data.</text>
</comment>
<dbReference type="SUPFAM" id="SSF55166">
    <property type="entry name" value="Hedgehog/DD-peptidase"/>
    <property type="match status" value="1"/>
</dbReference>
<evidence type="ECO:0000256" key="8">
    <source>
        <dbReference type="ARBA" id="ARBA00023316"/>
    </source>
</evidence>
<dbReference type="GO" id="GO:0006508">
    <property type="term" value="P:proteolysis"/>
    <property type="evidence" value="ECO:0007669"/>
    <property type="project" value="UniProtKB-KW"/>
</dbReference>
<organism evidence="11 12">
    <name type="scientific">Acinetobacter nectaris CIP 110549</name>
    <dbReference type="NCBI Taxonomy" id="1392540"/>
    <lineage>
        <taxon>Bacteria</taxon>
        <taxon>Pseudomonadati</taxon>
        <taxon>Pseudomonadota</taxon>
        <taxon>Gammaproteobacteria</taxon>
        <taxon>Moraxellales</taxon>
        <taxon>Moraxellaceae</taxon>
        <taxon>Acinetobacter</taxon>
    </lineage>
</organism>
<dbReference type="GO" id="GO:0008237">
    <property type="term" value="F:metallopeptidase activity"/>
    <property type="evidence" value="ECO:0007669"/>
    <property type="project" value="UniProtKB-KW"/>
</dbReference>
<dbReference type="PANTHER" id="PTHR43126:SF2">
    <property type="entry name" value="D-ALANYL-D-ALANINE DIPEPTIDASE"/>
    <property type="match status" value="1"/>
</dbReference>
<dbReference type="Gene3D" id="3.30.1380.10">
    <property type="match status" value="1"/>
</dbReference>
<evidence type="ECO:0000256" key="5">
    <source>
        <dbReference type="ARBA" id="ARBA00022833"/>
    </source>
</evidence>
<dbReference type="GO" id="GO:0071555">
    <property type="term" value="P:cell wall organization"/>
    <property type="evidence" value="ECO:0007669"/>
    <property type="project" value="UniProtKB-KW"/>
</dbReference>
<comment type="cofactor">
    <cofactor evidence="9">
        <name>Zn(2+)</name>
        <dbReference type="ChEBI" id="CHEBI:29105"/>
    </cofactor>
    <text evidence="9">Binds 1 zinc ion per subunit.</text>
</comment>
<dbReference type="HAMAP" id="MF_01924">
    <property type="entry name" value="A_A_dipeptidase"/>
    <property type="match status" value="1"/>
</dbReference>
<evidence type="ECO:0000256" key="6">
    <source>
        <dbReference type="ARBA" id="ARBA00022997"/>
    </source>
</evidence>
<keyword evidence="4 9" id="KW-0378">Hydrolase</keyword>
<keyword evidence="5 9" id="KW-0862">Zinc</keyword>
<evidence type="ECO:0000256" key="2">
    <source>
        <dbReference type="ARBA" id="ARBA00022670"/>
    </source>
</evidence>
<dbReference type="STRING" id="1392540.P256_01018"/>
<accession>V2TD21</accession>
<gene>
    <name evidence="9" type="primary">ddpX</name>
    <name evidence="11" type="ORF">P256_01018</name>
</gene>
<evidence type="ECO:0000256" key="3">
    <source>
        <dbReference type="ARBA" id="ARBA00022723"/>
    </source>
</evidence>
<comment type="catalytic activity">
    <reaction evidence="1 9 10">
        <text>D-alanyl-D-alanine + H2O = 2 D-alanine</text>
        <dbReference type="Rhea" id="RHEA:20661"/>
        <dbReference type="ChEBI" id="CHEBI:15377"/>
        <dbReference type="ChEBI" id="CHEBI:57416"/>
        <dbReference type="ChEBI" id="CHEBI:57822"/>
        <dbReference type="EC" id="3.4.13.22"/>
    </reaction>
</comment>
<dbReference type="EC" id="3.4.13.22" evidence="9 10"/>
<reference evidence="11 12" key="1">
    <citation type="submission" date="2013-10" db="EMBL/GenBank/DDBJ databases">
        <title>The Genome Sequence of Acinetobacter nectaris CIP 110549.</title>
        <authorList>
            <consortium name="The Broad Institute Genomics Platform"/>
            <consortium name="The Broad Institute Genome Sequencing Center for Infectious Disease"/>
            <person name="Cerqueira G."/>
            <person name="Feldgarden M."/>
            <person name="Courvalin P."/>
            <person name="Grillot-Courvalin C."/>
            <person name="Clermont D."/>
            <person name="Rocha E."/>
            <person name="Yoon E.-J."/>
            <person name="Nemec A."/>
            <person name="Young S.K."/>
            <person name="Zeng Q."/>
            <person name="Gargeya S."/>
            <person name="Fitzgerald M."/>
            <person name="Abouelleil A."/>
            <person name="Alvarado L."/>
            <person name="Berlin A.M."/>
            <person name="Chapman S.B."/>
            <person name="Gainer-Dewar J."/>
            <person name="Goldberg J."/>
            <person name="Gnerre S."/>
            <person name="Griggs A."/>
            <person name="Gujja S."/>
            <person name="Hansen M."/>
            <person name="Howarth C."/>
            <person name="Imamovic A."/>
            <person name="Ireland A."/>
            <person name="Larimer J."/>
            <person name="McCowan C."/>
            <person name="Murphy C."/>
            <person name="Pearson M."/>
            <person name="Poon T.W."/>
            <person name="Priest M."/>
            <person name="Roberts A."/>
            <person name="Saif S."/>
            <person name="Shea T."/>
            <person name="Sykes S."/>
            <person name="Wortman J."/>
            <person name="Nusbaum C."/>
            <person name="Birren B."/>
        </authorList>
    </citation>
    <scope>NUCLEOTIDE SEQUENCE [LARGE SCALE GENOMIC DNA]</scope>
    <source>
        <strain evidence="11 12">CIP 110549</strain>
    </source>
</reference>
<dbReference type="OrthoDB" id="9801430at2"/>
<evidence type="ECO:0000256" key="10">
    <source>
        <dbReference type="PIRNR" id="PIRNR026671"/>
    </source>
</evidence>
<dbReference type="InterPro" id="IPR009045">
    <property type="entry name" value="Zn_M74/Hedgehog-like"/>
</dbReference>
<dbReference type="PIRSF" id="PIRSF026671">
    <property type="entry name" value="AA_dipeptidase"/>
    <property type="match status" value="1"/>
</dbReference>
<dbReference type="Pfam" id="PF01427">
    <property type="entry name" value="Peptidase_M15"/>
    <property type="match status" value="1"/>
</dbReference>
<evidence type="ECO:0000313" key="11">
    <source>
        <dbReference type="EMBL" id="ESK40563.1"/>
    </source>
</evidence>
<dbReference type="InterPro" id="IPR000755">
    <property type="entry name" value="A_A_dipeptidase"/>
</dbReference>
<comment type="similarity">
    <text evidence="9 10">Belongs to the peptidase M15D family.</text>
</comment>
<evidence type="ECO:0000256" key="7">
    <source>
        <dbReference type="ARBA" id="ARBA00023049"/>
    </source>
</evidence>
<feature type="binding site" evidence="9">
    <location>
        <position position="207"/>
    </location>
    <ligand>
        <name>Zn(2+)</name>
        <dbReference type="ChEBI" id="CHEBI:29105"/>
        <note>catalytic</note>
    </ligand>
</feature>
<evidence type="ECO:0000256" key="1">
    <source>
        <dbReference type="ARBA" id="ARBA00001362"/>
    </source>
</evidence>
<dbReference type="HOGENOM" id="CLU_060744_2_2_6"/>
<keyword evidence="2 9" id="KW-0645">Protease</keyword>
<dbReference type="CDD" id="cd14843">
    <property type="entry name" value="D-Ala-D-Ala_dipeptidase_like"/>
    <property type="match status" value="1"/>
</dbReference>
<dbReference type="PATRIC" id="fig|1392540.3.peg.986"/>
<feature type="binding site" evidence="9">
    <location>
        <position position="144"/>
    </location>
    <ligand>
        <name>Zn(2+)</name>
        <dbReference type="ChEBI" id="CHEBI:29105"/>
        <note>catalytic</note>
    </ligand>
</feature>
<comment type="function">
    <text evidence="9 10">Catalyzes hydrolysis of the D-alanyl-D-alanine dipeptide.</text>
</comment>
<keyword evidence="8 10" id="KW-0961">Cell wall biogenesis/degradation</keyword>
<dbReference type="eggNOG" id="COG2173">
    <property type="taxonomic scope" value="Bacteria"/>
</dbReference>
<dbReference type="Proteomes" id="UP000023785">
    <property type="component" value="Unassembled WGS sequence"/>
</dbReference>
<name>V2TD21_9GAMM</name>
<keyword evidence="12" id="KW-1185">Reference proteome</keyword>
<feature type="binding site" evidence="9">
    <location>
        <position position="137"/>
    </location>
    <ligand>
        <name>Zn(2+)</name>
        <dbReference type="ChEBI" id="CHEBI:29105"/>
        <note>catalytic</note>
    </ligand>
</feature>
<feature type="site" description="Transition state stabilizer" evidence="9">
    <location>
        <position position="88"/>
    </location>
</feature>
<sequence length="233" mass="27048">MYYKNIPMQKHINWDDMFKTRICASNEELINTEILKAHHIWTYPAYFYENIQGALSTCYVRLALIEKLVLVSQALPKGICLMILDGWRPVEVQKHLRENFYSEIQKKYNDLSAMEQHEMLDQFVALPSIDPLRPSPHLTGGSVDVTLCDEHGNILDMGTGFDEIHPLSFTNALEDRKDYNVACKNRRILYWAILSAGFSNLPSEWWHFDYGNQLWAYMTQQDSACYGVVSLDN</sequence>
<feature type="active site" description="Proton donor/acceptor" evidence="9">
    <location>
        <position position="204"/>
    </location>
</feature>
<dbReference type="PANTHER" id="PTHR43126">
    <property type="entry name" value="D-ALANYL-D-ALANINE DIPEPTIDASE"/>
    <property type="match status" value="1"/>
</dbReference>
<keyword evidence="3 9" id="KW-0479">Metal-binding</keyword>
<keyword evidence="7 9" id="KW-0482">Metalloprotease</keyword>
<evidence type="ECO:0000256" key="4">
    <source>
        <dbReference type="ARBA" id="ARBA00022801"/>
    </source>
</evidence>
<dbReference type="AlphaFoldDB" id="V2TD21"/>
<evidence type="ECO:0000256" key="9">
    <source>
        <dbReference type="HAMAP-Rule" id="MF_01924"/>
    </source>
</evidence>
<dbReference type="GO" id="GO:0008270">
    <property type="term" value="F:zinc ion binding"/>
    <property type="evidence" value="ECO:0007669"/>
    <property type="project" value="UniProtKB-UniRule"/>
</dbReference>
<evidence type="ECO:0000313" key="12">
    <source>
        <dbReference type="Proteomes" id="UP000023785"/>
    </source>
</evidence>